<dbReference type="EMBL" id="QOQW01000010">
    <property type="protein sequence ID" value="RCK79839.1"/>
    <property type="molecule type" value="Genomic_DNA"/>
</dbReference>
<evidence type="ECO:0000313" key="3">
    <source>
        <dbReference type="EMBL" id="RCK79839.1"/>
    </source>
</evidence>
<accession>A0A367ZQ24</accession>
<proteinExistence type="predicted"/>
<evidence type="ECO:0000256" key="1">
    <source>
        <dbReference type="SAM" id="MobiDB-lite"/>
    </source>
</evidence>
<dbReference type="Proteomes" id="UP000252355">
    <property type="component" value="Unassembled WGS sequence"/>
</dbReference>
<dbReference type="AlphaFoldDB" id="A0A367ZQ24"/>
<feature type="signal peptide" evidence="2">
    <location>
        <begin position="1"/>
        <end position="30"/>
    </location>
</feature>
<keyword evidence="2" id="KW-0732">Signal</keyword>
<protein>
    <recommendedName>
        <fullName evidence="5">TNase-like domain-containing protein</fullName>
    </recommendedName>
</protein>
<sequence>MRISCLALVAVVTLLTLAGLGPSTMPAARAADTMMQDGIWIMNTTSDVVQAEIDKKSETICLPRIEFTQEVDPAELQKALKDGIKRQGAIFHLYHDGLGRPKRIGNLLFSQDVYLKDLKMTYIGYLRSLGYKFKISKTPAFEDPAYLRNVQSGAYLAEKRQQTGAAGTAGGPGSTGTDAGRPDQPARPGQPAQPLRPIPSGGSGDPNLTRTSWDVMPAGVLPPGVRKTKKELDEKIREIKNRPYQKEIIQVDPVRWASGRMGRLAADGTIIGAVVEGQRPLLRLRPPAGAPPDWLTPARIDALASQPCEFILHRSAAGRDLVQQGVYPLADIYFVDLGLTWNDWLTSEGLPPAPEPAEPGMATAPIRLAVKVVDGTWKGLKAPVLAEVAFPAAPSGVLPTELLRTASPERPLGDVKTFLARFNAATVGQPVSVSMLFCPDGRPYLELGQKRAQRVLFPKLNNKTLAILLQEMAGPSPGPR</sequence>
<gene>
    <name evidence="3" type="ORF">OZSIB_3993</name>
</gene>
<comment type="caution">
    <text evidence="3">The sequence shown here is derived from an EMBL/GenBank/DDBJ whole genome shotgun (WGS) entry which is preliminary data.</text>
</comment>
<evidence type="ECO:0000313" key="4">
    <source>
        <dbReference type="Proteomes" id="UP000252355"/>
    </source>
</evidence>
<evidence type="ECO:0008006" key="5">
    <source>
        <dbReference type="Google" id="ProtNLM"/>
    </source>
</evidence>
<feature type="chain" id="PRO_5016834164" description="TNase-like domain-containing protein" evidence="2">
    <location>
        <begin position="31"/>
        <end position="480"/>
    </location>
</feature>
<reference evidence="3 4" key="1">
    <citation type="submission" date="2018-05" db="EMBL/GenBank/DDBJ databases">
        <title>A metagenomic window into the 2 km-deep terrestrial subsurface aquifer revealed taxonomically and functionally diverse microbial community comprising novel uncultured bacterial lineages.</title>
        <authorList>
            <person name="Kadnikov V.V."/>
            <person name="Mardanov A.V."/>
            <person name="Beletsky A.V."/>
            <person name="Banks D."/>
            <person name="Pimenov N.V."/>
            <person name="Frank Y.A."/>
            <person name="Karnachuk O.V."/>
            <person name="Ravin N.V."/>
        </authorList>
    </citation>
    <scope>NUCLEOTIDE SEQUENCE [LARGE SCALE GENOMIC DNA]</scope>
    <source>
        <strain evidence="3">BY5</strain>
    </source>
</reference>
<feature type="region of interest" description="Disordered" evidence="1">
    <location>
        <begin position="161"/>
        <end position="228"/>
    </location>
</feature>
<organism evidence="3 4">
    <name type="scientific">Candidatus Ozemobacter sibiricus</name>
    <dbReference type="NCBI Taxonomy" id="2268124"/>
    <lineage>
        <taxon>Bacteria</taxon>
        <taxon>Candidatus Ozemobacteria</taxon>
        <taxon>Candidatus Ozemobacterales</taxon>
        <taxon>Candidatus Ozemobacteraceae</taxon>
        <taxon>Candidatus Ozemobacter</taxon>
    </lineage>
</organism>
<evidence type="ECO:0000256" key="2">
    <source>
        <dbReference type="SAM" id="SignalP"/>
    </source>
</evidence>
<name>A0A367ZQ24_9BACT</name>